<accession>A0ABQ2MUA8</accession>
<protein>
    <submittedName>
        <fullName evidence="2">Uncharacterized protein</fullName>
    </submittedName>
</protein>
<reference evidence="3" key="1">
    <citation type="journal article" date="2019" name="Int. J. Syst. Evol. Microbiol.">
        <title>The Global Catalogue of Microorganisms (GCM) 10K type strain sequencing project: providing services to taxonomists for standard genome sequencing and annotation.</title>
        <authorList>
            <consortium name="The Broad Institute Genomics Platform"/>
            <consortium name="The Broad Institute Genome Sequencing Center for Infectious Disease"/>
            <person name="Wu L."/>
            <person name="Ma J."/>
        </authorList>
    </citation>
    <scope>NUCLEOTIDE SEQUENCE [LARGE SCALE GENOMIC DNA]</scope>
    <source>
        <strain evidence="3">CGMCC 4.7349</strain>
    </source>
</reference>
<comment type="caution">
    <text evidence="2">The sequence shown here is derived from an EMBL/GenBank/DDBJ whole genome shotgun (WGS) entry which is preliminary data.</text>
</comment>
<feature type="region of interest" description="Disordered" evidence="1">
    <location>
        <begin position="1"/>
        <end position="30"/>
    </location>
</feature>
<organism evidence="2 3">
    <name type="scientific">Streptomyces lasiicapitis</name>
    <dbReference type="NCBI Taxonomy" id="1923961"/>
    <lineage>
        <taxon>Bacteria</taxon>
        <taxon>Bacillati</taxon>
        <taxon>Actinomycetota</taxon>
        <taxon>Actinomycetes</taxon>
        <taxon>Kitasatosporales</taxon>
        <taxon>Streptomycetaceae</taxon>
        <taxon>Streptomyces</taxon>
    </lineage>
</organism>
<name>A0ABQ2MUA8_9ACTN</name>
<sequence length="58" mass="6077">MERGAGGTSGAAEPGAEARTYGETAADREGRLFSTVTAPAELRTRFARPIVPTLVSIR</sequence>
<evidence type="ECO:0000256" key="1">
    <source>
        <dbReference type="SAM" id="MobiDB-lite"/>
    </source>
</evidence>
<gene>
    <name evidence="2" type="ORF">GCM10012286_76270</name>
</gene>
<evidence type="ECO:0000313" key="2">
    <source>
        <dbReference type="EMBL" id="GGO58044.1"/>
    </source>
</evidence>
<keyword evidence="3" id="KW-1185">Reference proteome</keyword>
<proteinExistence type="predicted"/>
<evidence type="ECO:0000313" key="3">
    <source>
        <dbReference type="Proteomes" id="UP000656881"/>
    </source>
</evidence>
<dbReference type="Proteomes" id="UP000656881">
    <property type="component" value="Unassembled WGS sequence"/>
</dbReference>
<dbReference type="EMBL" id="BMNG01000023">
    <property type="protein sequence ID" value="GGO58044.1"/>
    <property type="molecule type" value="Genomic_DNA"/>
</dbReference>